<dbReference type="InterPro" id="IPR005143">
    <property type="entry name" value="TF_LuxR_autoind-bd_dom"/>
</dbReference>
<dbReference type="SUPFAM" id="SSF46894">
    <property type="entry name" value="C-terminal effector domain of the bipartite response regulators"/>
    <property type="match status" value="1"/>
</dbReference>
<dbReference type="RefSeq" id="WP_142929595.1">
    <property type="nucleotide sequence ID" value="NZ_ML660108.1"/>
</dbReference>
<keyword evidence="3" id="KW-0804">Transcription</keyword>
<dbReference type="Proteomes" id="UP000319732">
    <property type="component" value="Unassembled WGS sequence"/>
</dbReference>
<evidence type="ECO:0000256" key="1">
    <source>
        <dbReference type="ARBA" id="ARBA00023015"/>
    </source>
</evidence>
<protein>
    <recommendedName>
        <fullName evidence="5">HTH luxR-type domain-containing protein</fullName>
    </recommendedName>
</protein>
<evidence type="ECO:0000256" key="4">
    <source>
        <dbReference type="SAM" id="MobiDB-lite"/>
    </source>
</evidence>
<dbReference type="GO" id="GO:0006355">
    <property type="term" value="P:regulation of DNA-templated transcription"/>
    <property type="evidence" value="ECO:0007669"/>
    <property type="project" value="InterPro"/>
</dbReference>
<evidence type="ECO:0000259" key="5">
    <source>
        <dbReference type="SMART" id="SM00421"/>
    </source>
</evidence>
<keyword evidence="2" id="KW-0238">DNA-binding</keyword>
<dbReference type="AlphaFoldDB" id="A0A545SSP9"/>
<dbReference type="InterPro" id="IPR000792">
    <property type="entry name" value="Tscrpt_reg_LuxR_C"/>
</dbReference>
<dbReference type="InterPro" id="IPR036388">
    <property type="entry name" value="WH-like_DNA-bd_sf"/>
</dbReference>
<organism evidence="6 7">
    <name type="scientific">Exilibacterium tricleocarpae</name>
    <dbReference type="NCBI Taxonomy" id="2591008"/>
    <lineage>
        <taxon>Bacteria</taxon>
        <taxon>Pseudomonadati</taxon>
        <taxon>Pseudomonadota</taxon>
        <taxon>Gammaproteobacteria</taxon>
        <taxon>Cellvibrionales</taxon>
        <taxon>Cellvibrionaceae</taxon>
        <taxon>Exilibacterium</taxon>
    </lineage>
</organism>
<dbReference type="SMART" id="SM00421">
    <property type="entry name" value="HTH_LUXR"/>
    <property type="match status" value="1"/>
</dbReference>
<dbReference type="Pfam" id="PF03472">
    <property type="entry name" value="Autoind_bind"/>
    <property type="match status" value="1"/>
</dbReference>
<dbReference type="SUPFAM" id="SSF75516">
    <property type="entry name" value="Pheromone-binding domain of LuxR-like quorum-sensing transcription factors"/>
    <property type="match status" value="1"/>
</dbReference>
<feature type="region of interest" description="Disordered" evidence="4">
    <location>
        <begin position="1"/>
        <end position="25"/>
    </location>
</feature>
<feature type="compositionally biased region" description="Polar residues" evidence="4">
    <location>
        <begin position="1"/>
        <end position="12"/>
    </location>
</feature>
<accession>A0A545SSP9</accession>
<gene>
    <name evidence="6" type="ORF">FKG94_24515</name>
</gene>
<dbReference type="GO" id="GO:0003677">
    <property type="term" value="F:DNA binding"/>
    <property type="evidence" value="ECO:0007669"/>
    <property type="project" value="UniProtKB-KW"/>
</dbReference>
<dbReference type="EMBL" id="VHSG01000032">
    <property type="protein sequence ID" value="TQV68001.1"/>
    <property type="molecule type" value="Genomic_DNA"/>
</dbReference>
<dbReference type="InterPro" id="IPR016032">
    <property type="entry name" value="Sig_transdc_resp-reg_C-effctor"/>
</dbReference>
<evidence type="ECO:0000313" key="7">
    <source>
        <dbReference type="Proteomes" id="UP000319732"/>
    </source>
</evidence>
<dbReference type="Gene3D" id="3.30.450.80">
    <property type="entry name" value="Transcription factor LuxR-like, autoinducer-binding domain"/>
    <property type="match status" value="1"/>
</dbReference>
<comment type="caution">
    <text evidence="6">The sequence shown here is derived from an EMBL/GenBank/DDBJ whole genome shotgun (WGS) entry which is preliminary data.</text>
</comment>
<keyword evidence="1" id="KW-0805">Transcription regulation</keyword>
<sequence length="291" mass="32379">MTEPTGPTTSAPRDNAKTDMPKPQLAQDDASIAATIDQIAFYRDLTSAKDMSDFMTRILGVVNRLGFSDYSFARLALKEDVERPVTTLPEEMPKNYREEAFYEHDMLLDYVAGGNTAPLFQSQIGKSIDQAPFLTETYKRNRDILNFNWSFGYNDSYLIPMHAHNGGGPVLFSITSKDMKIEEFQRRTNLCKPVLHLLGEAVDYIGTTKFPRFFLGHADQRDIVITPRPLLLLSALAREDLTLKEAADKLGISIDTANKHIAAAKRALGVNTQAAAIYGAIKEGLINVESD</sequence>
<reference evidence="6 7" key="1">
    <citation type="submission" date="2019-06" db="EMBL/GenBank/DDBJ databases">
        <title>Whole genome sequence for Cellvibrionaceae sp. R142.</title>
        <authorList>
            <person name="Wang G."/>
        </authorList>
    </citation>
    <scope>NUCLEOTIDE SEQUENCE [LARGE SCALE GENOMIC DNA]</scope>
    <source>
        <strain evidence="6 7">R142</strain>
    </source>
</reference>
<name>A0A545SSP9_9GAMM</name>
<dbReference type="OrthoDB" id="5746767at2"/>
<feature type="domain" description="HTH luxR-type" evidence="5">
    <location>
        <begin position="222"/>
        <end position="280"/>
    </location>
</feature>
<evidence type="ECO:0000256" key="3">
    <source>
        <dbReference type="ARBA" id="ARBA00023163"/>
    </source>
</evidence>
<proteinExistence type="predicted"/>
<evidence type="ECO:0000313" key="6">
    <source>
        <dbReference type="EMBL" id="TQV68001.1"/>
    </source>
</evidence>
<keyword evidence="7" id="KW-1185">Reference proteome</keyword>
<dbReference type="Gene3D" id="1.10.10.10">
    <property type="entry name" value="Winged helix-like DNA-binding domain superfamily/Winged helix DNA-binding domain"/>
    <property type="match status" value="1"/>
</dbReference>
<dbReference type="InterPro" id="IPR036693">
    <property type="entry name" value="TF_LuxR_autoind-bd_dom_sf"/>
</dbReference>
<evidence type="ECO:0000256" key="2">
    <source>
        <dbReference type="ARBA" id="ARBA00023125"/>
    </source>
</evidence>